<keyword evidence="5" id="KW-1185">Reference proteome</keyword>
<feature type="compositionally biased region" description="Low complexity" evidence="1">
    <location>
        <begin position="81"/>
        <end position="93"/>
    </location>
</feature>
<name>A0ABP1PJ80_9HEXA</name>
<feature type="chain" id="PRO_5045029694" evidence="2">
    <location>
        <begin position="21"/>
        <end position="195"/>
    </location>
</feature>
<sequence length="195" mass="22014">MYSKLVILIFFAISIIICEGAPEPKIFRTDEEIWEEVTTQPTTEADSGVTTYPDPEFISLDTEDPEDNVIAQPSETDNVIASASSTSSASSNSINRGTTANQQANLLLLQQLQKELRRQQQLQQLQQQIKSQPQQPQQPQFSLDAMIKSVVKMFQVAKTKIDQSARTFRDFLQLFDRNKYVNIVPQASENNLVFA</sequence>
<protein>
    <submittedName>
        <fullName evidence="3">Uncharacterized protein</fullName>
    </submittedName>
</protein>
<feature type="region of interest" description="Disordered" evidence="1">
    <location>
        <begin position="73"/>
        <end position="96"/>
    </location>
</feature>
<evidence type="ECO:0000313" key="4">
    <source>
        <dbReference type="EMBL" id="CAL8099204.1"/>
    </source>
</evidence>
<evidence type="ECO:0000256" key="2">
    <source>
        <dbReference type="SAM" id="SignalP"/>
    </source>
</evidence>
<gene>
    <name evidence="4" type="ORF">ODALV1_LOCUS10176</name>
    <name evidence="3" type="ORF">ODALV1_LOCUS622</name>
</gene>
<feature type="signal peptide" evidence="2">
    <location>
        <begin position="1"/>
        <end position="20"/>
    </location>
</feature>
<evidence type="ECO:0000313" key="5">
    <source>
        <dbReference type="Proteomes" id="UP001642540"/>
    </source>
</evidence>
<accession>A0ABP1PJ80</accession>
<keyword evidence="2" id="KW-0732">Signal</keyword>
<reference evidence="3 5" key="1">
    <citation type="submission" date="2024-08" db="EMBL/GenBank/DDBJ databases">
        <authorList>
            <person name="Cucini C."/>
            <person name="Frati F."/>
        </authorList>
    </citation>
    <scope>NUCLEOTIDE SEQUENCE [LARGE SCALE GENOMIC DNA]</scope>
</reference>
<proteinExistence type="predicted"/>
<evidence type="ECO:0000313" key="3">
    <source>
        <dbReference type="EMBL" id="CAL8069149.1"/>
    </source>
</evidence>
<evidence type="ECO:0000256" key="1">
    <source>
        <dbReference type="SAM" id="MobiDB-lite"/>
    </source>
</evidence>
<dbReference type="EMBL" id="CAXLJM020000004">
    <property type="protein sequence ID" value="CAL8069149.1"/>
    <property type="molecule type" value="Genomic_DNA"/>
</dbReference>
<organism evidence="3 5">
    <name type="scientific">Orchesella dallaii</name>
    <dbReference type="NCBI Taxonomy" id="48710"/>
    <lineage>
        <taxon>Eukaryota</taxon>
        <taxon>Metazoa</taxon>
        <taxon>Ecdysozoa</taxon>
        <taxon>Arthropoda</taxon>
        <taxon>Hexapoda</taxon>
        <taxon>Collembola</taxon>
        <taxon>Entomobryomorpha</taxon>
        <taxon>Entomobryoidea</taxon>
        <taxon>Orchesellidae</taxon>
        <taxon>Orchesellinae</taxon>
        <taxon>Orchesella</taxon>
    </lineage>
</organism>
<dbReference type="EMBL" id="CAXLJM020000031">
    <property type="protein sequence ID" value="CAL8099204.1"/>
    <property type="molecule type" value="Genomic_DNA"/>
</dbReference>
<dbReference type="Proteomes" id="UP001642540">
    <property type="component" value="Unassembled WGS sequence"/>
</dbReference>
<comment type="caution">
    <text evidence="3">The sequence shown here is derived from an EMBL/GenBank/DDBJ whole genome shotgun (WGS) entry which is preliminary data.</text>
</comment>